<evidence type="ECO:0000313" key="8">
    <source>
        <dbReference type="Proteomes" id="UP000216991"/>
    </source>
</evidence>
<dbReference type="GO" id="GO:0005829">
    <property type="term" value="C:cytosol"/>
    <property type="evidence" value="ECO:0007669"/>
    <property type="project" value="TreeGrafter"/>
</dbReference>
<evidence type="ECO:0000313" key="7">
    <source>
        <dbReference type="EMBL" id="OYQ26740.1"/>
    </source>
</evidence>
<dbReference type="Pfam" id="PF08501">
    <property type="entry name" value="Shikimate_dh_N"/>
    <property type="match status" value="1"/>
</dbReference>
<name>A0A255YE31_9SPHN</name>
<feature type="binding site" evidence="4">
    <location>
        <position position="89"/>
    </location>
    <ligand>
        <name>shikimate</name>
        <dbReference type="ChEBI" id="CHEBI:36208"/>
    </ligand>
</feature>
<dbReference type="SUPFAM" id="SSF51735">
    <property type="entry name" value="NAD(P)-binding Rossmann-fold domains"/>
    <property type="match status" value="1"/>
</dbReference>
<dbReference type="GO" id="GO:0008652">
    <property type="term" value="P:amino acid biosynthetic process"/>
    <property type="evidence" value="ECO:0007669"/>
    <property type="project" value="UniProtKB-KW"/>
</dbReference>
<feature type="binding site" evidence="4">
    <location>
        <begin position="17"/>
        <end position="19"/>
    </location>
    <ligand>
        <name>shikimate</name>
        <dbReference type="ChEBI" id="CHEBI:36208"/>
    </ligand>
</feature>
<feature type="binding site" evidence="4">
    <location>
        <position position="236"/>
    </location>
    <ligand>
        <name>NADP(+)</name>
        <dbReference type="ChEBI" id="CHEBI:58349"/>
    </ligand>
</feature>
<dbReference type="InterPro" id="IPR041121">
    <property type="entry name" value="SDH_C"/>
</dbReference>
<feature type="domain" description="Shikimate dehydrogenase substrate binding N-terminal" evidence="5">
    <location>
        <begin position="9"/>
        <end position="91"/>
    </location>
</feature>
<sequence length="270" mass="27305">MIEPAVAGVIGWPITHSKSPLIHRFWLGKLGLDGDYSRFPVAPERLGAFLTALPAMGLRGVNVTIPHKLAVMPHLDAIAPAAAAVGAVNTITVGPDGRLTGHNSDVAGITGPAANAMAGRPMLMIGSGGAARAGAAAARIGGASALWIIARNASAAAELLAASGLPGGVLAMDAVLPGDIGLLFNATSLGMTGQPPLDLDLATLPADATVFDAVYVPLETPLLAAARARGLATIDGLAMLIGQAAEAFRLFFGAEAPRDHDADLKELLTR</sequence>
<feature type="binding site" evidence="4">
    <location>
        <position position="64"/>
    </location>
    <ligand>
        <name>shikimate</name>
        <dbReference type="ChEBI" id="CHEBI:36208"/>
    </ligand>
</feature>
<evidence type="ECO:0000256" key="4">
    <source>
        <dbReference type="HAMAP-Rule" id="MF_00222"/>
    </source>
</evidence>
<dbReference type="Gene3D" id="3.40.50.720">
    <property type="entry name" value="NAD(P)-binding Rossmann-like Domain"/>
    <property type="match status" value="1"/>
</dbReference>
<feature type="active site" description="Proton acceptor" evidence="4">
    <location>
        <position position="68"/>
    </location>
</feature>
<dbReference type="GO" id="GO:0009073">
    <property type="term" value="P:aromatic amino acid family biosynthetic process"/>
    <property type="evidence" value="ECO:0007669"/>
    <property type="project" value="UniProtKB-KW"/>
</dbReference>
<comment type="catalytic activity">
    <reaction evidence="4">
        <text>shikimate + NADP(+) = 3-dehydroshikimate + NADPH + H(+)</text>
        <dbReference type="Rhea" id="RHEA:17737"/>
        <dbReference type="ChEBI" id="CHEBI:15378"/>
        <dbReference type="ChEBI" id="CHEBI:16630"/>
        <dbReference type="ChEBI" id="CHEBI:36208"/>
        <dbReference type="ChEBI" id="CHEBI:57783"/>
        <dbReference type="ChEBI" id="CHEBI:58349"/>
        <dbReference type="EC" id="1.1.1.25"/>
    </reaction>
</comment>
<proteinExistence type="inferred from homology"/>
<evidence type="ECO:0000256" key="3">
    <source>
        <dbReference type="ARBA" id="ARBA00023141"/>
    </source>
</evidence>
<keyword evidence="8" id="KW-1185">Reference proteome</keyword>
<comment type="function">
    <text evidence="4">Involved in the biosynthesis of the chorismate, which leads to the biosynthesis of aromatic amino acids. Catalyzes the reversible NADPH linked reduction of 3-dehydroshikimate (DHSA) to yield shikimate (SA).</text>
</comment>
<dbReference type="GO" id="GO:0004764">
    <property type="term" value="F:shikimate 3-dehydrogenase (NADP+) activity"/>
    <property type="evidence" value="ECO:0007669"/>
    <property type="project" value="UniProtKB-UniRule"/>
</dbReference>
<reference evidence="7 8" key="1">
    <citation type="submission" date="2017-07" db="EMBL/GenBank/DDBJ databases">
        <title>Sandarakinorhabdus cyanobacteriorum sp. nov., a novel bacterium isolated from cyanobacterial aggregates in a eutrophic lake.</title>
        <authorList>
            <person name="Cai H."/>
        </authorList>
    </citation>
    <scope>NUCLEOTIDE SEQUENCE [LARGE SCALE GENOMIC DNA]</scope>
    <source>
        <strain evidence="7 8">TH057</strain>
    </source>
</reference>
<dbReference type="InterPro" id="IPR013708">
    <property type="entry name" value="Shikimate_DH-bd_N"/>
</dbReference>
<dbReference type="SUPFAM" id="SSF53223">
    <property type="entry name" value="Aminoacid dehydrogenase-like, N-terminal domain"/>
    <property type="match status" value="1"/>
</dbReference>
<dbReference type="InterPro" id="IPR022893">
    <property type="entry name" value="Shikimate_DH_fam"/>
</dbReference>
<accession>A0A255YE31</accession>
<dbReference type="PANTHER" id="PTHR21089:SF1">
    <property type="entry name" value="BIFUNCTIONAL 3-DEHYDROQUINATE DEHYDRATASE_SHIKIMATE DEHYDROGENASE, CHLOROPLASTIC"/>
    <property type="match status" value="1"/>
</dbReference>
<keyword evidence="4" id="KW-0521">NADP</keyword>
<organism evidence="7 8">
    <name type="scientific">Sandarakinorhabdus cyanobacteriorum</name>
    <dbReference type="NCBI Taxonomy" id="1981098"/>
    <lineage>
        <taxon>Bacteria</taxon>
        <taxon>Pseudomonadati</taxon>
        <taxon>Pseudomonadota</taxon>
        <taxon>Alphaproteobacteria</taxon>
        <taxon>Sphingomonadales</taxon>
        <taxon>Sphingosinicellaceae</taxon>
        <taxon>Sandarakinorhabdus</taxon>
    </lineage>
</organism>
<comment type="caution">
    <text evidence="4">Lacks conserved residue(s) required for the propagation of feature annotation.</text>
</comment>
<dbReference type="GO" id="GO:0050661">
    <property type="term" value="F:NADP binding"/>
    <property type="evidence" value="ECO:0007669"/>
    <property type="project" value="TreeGrafter"/>
</dbReference>
<dbReference type="RefSeq" id="WP_094474205.1">
    <property type="nucleotide sequence ID" value="NZ_NOXT01000116.1"/>
</dbReference>
<evidence type="ECO:0000256" key="1">
    <source>
        <dbReference type="ARBA" id="ARBA00004871"/>
    </source>
</evidence>
<dbReference type="AlphaFoldDB" id="A0A255YE31"/>
<evidence type="ECO:0000259" key="5">
    <source>
        <dbReference type="Pfam" id="PF08501"/>
    </source>
</evidence>
<feature type="binding site" evidence="4">
    <location>
        <position position="215"/>
    </location>
    <ligand>
        <name>shikimate</name>
        <dbReference type="ChEBI" id="CHEBI:36208"/>
    </ligand>
</feature>
<feature type="binding site" evidence="4">
    <location>
        <position position="105"/>
    </location>
    <ligand>
        <name>shikimate</name>
        <dbReference type="ChEBI" id="CHEBI:36208"/>
    </ligand>
</feature>
<dbReference type="EMBL" id="NOXT01000116">
    <property type="protein sequence ID" value="OYQ26740.1"/>
    <property type="molecule type" value="Genomic_DNA"/>
</dbReference>
<comment type="pathway">
    <text evidence="1 4">Metabolic intermediate biosynthesis; chorismate biosynthesis; chorismate from D-erythrose 4-phosphate and phosphoenolpyruvate: step 4/7.</text>
</comment>
<dbReference type="UniPathway" id="UPA00053">
    <property type="reaction ID" value="UER00087"/>
</dbReference>
<evidence type="ECO:0000259" key="6">
    <source>
        <dbReference type="Pfam" id="PF18317"/>
    </source>
</evidence>
<feature type="binding site" evidence="4">
    <location>
        <begin position="126"/>
        <end position="130"/>
    </location>
    <ligand>
        <name>NADP(+)</name>
        <dbReference type="ChEBI" id="CHEBI:58349"/>
    </ligand>
</feature>
<comment type="caution">
    <text evidence="7">The sequence shown here is derived from an EMBL/GenBank/DDBJ whole genome shotgun (WGS) entry which is preliminary data.</text>
</comment>
<dbReference type="GO" id="GO:0009423">
    <property type="term" value="P:chorismate biosynthetic process"/>
    <property type="evidence" value="ECO:0007669"/>
    <property type="project" value="UniProtKB-UniRule"/>
</dbReference>
<feature type="binding site" evidence="4">
    <location>
        <position position="213"/>
    </location>
    <ligand>
        <name>NADP(+)</name>
        <dbReference type="ChEBI" id="CHEBI:58349"/>
    </ligand>
</feature>
<comment type="similarity">
    <text evidence="4">Belongs to the shikimate dehydrogenase family.</text>
</comment>
<dbReference type="HAMAP" id="MF_00222">
    <property type="entry name" value="Shikimate_DH_AroE"/>
    <property type="match status" value="1"/>
</dbReference>
<gene>
    <name evidence="4" type="primary">aroE</name>
    <name evidence="7" type="ORF">CHU93_11505</name>
</gene>
<keyword evidence="3 4" id="KW-0057">Aromatic amino acid biosynthesis</keyword>
<dbReference type="PANTHER" id="PTHR21089">
    <property type="entry name" value="SHIKIMATE DEHYDROGENASE"/>
    <property type="match status" value="1"/>
</dbReference>
<dbReference type="Pfam" id="PF18317">
    <property type="entry name" value="SDH_C"/>
    <property type="match status" value="1"/>
</dbReference>
<dbReference type="InterPro" id="IPR046346">
    <property type="entry name" value="Aminoacid_DH-like_N_sf"/>
</dbReference>
<protein>
    <recommendedName>
        <fullName evidence="4">Shikimate dehydrogenase (NADP(+))</fullName>
        <shortName evidence="4">SDH</shortName>
        <ecNumber evidence="4">1.1.1.25</ecNumber>
    </recommendedName>
</protein>
<feature type="domain" description="SDH C-terminal" evidence="6">
    <location>
        <begin position="236"/>
        <end position="259"/>
    </location>
</feature>
<feature type="binding site" evidence="4">
    <location>
        <position position="243"/>
    </location>
    <ligand>
        <name>shikimate</name>
        <dbReference type="ChEBI" id="CHEBI:36208"/>
    </ligand>
</feature>
<dbReference type="OrthoDB" id="9792692at2"/>
<keyword evidence="2 4" id="KW-0560">Oxidoreductase</keyword>
<dbReference type="InterPro" id="IPR036291">
    <property type="entry name" value="NAD(P)-bd_dom_sf"/>
</dbReference>
<dbReference type="EC" id="1.1.1.25" evidence="4"/>
<comment type="subunit">
    <text evidence="4">Homodimer.</text>
</comment>
<evidence type="ECO:0000256" key="2">
    <source>
        <dbReference type="ARBA" id="ARBA00023002"/>
    </source>
</evidence>
<dbReference type="GO" id="GO:0019632">
    <property type="term" value="P:shikimate metabolic process"/>
    <property type="evidence" value="ECO:0007669"/>
    <property type="project" value="TreeGrafter"/>
</dbReference>
<dbReference type="Gene3D" id="3.40.50.10860">
    <property type="entry name" value="Leucine Dehydrogenase, chain A, domain 1"/>
    <property type="match status" value="1"/>
</dbReference>
<keyword evidence="4" id="KW-0028">Amino-acid biosynthesis</keyword>
<dbReference type="Proteomes" id="UP000216991">
    <property type="component" value="Unassembled WGS sequence"/>
</dbReference>